<reference evidence="4 5" key="1">
    <citation type="submission" date="2019-02" db="EMBL/GenBank/DDBJ databases">
        <title>Deep-cultivation of Planctomycetes and their phenomic and genomic characterization uncovers novel biology.</title>
        <authorList>
            <person name="Wiegand S."/>
            <person name="Jogler M."/>
            <person name="Boedeker C."/>
            <person name="Pinto D."/>
            <person name="Vollmers J."/>
            <person name="Rivas-Marin E."/>
            <person name="Kohn T."/>
            <person name="Peeters S.H."/>
            <person name="Heuer A."/>
            <person name="Rast P."/>
            <person name="Oberbeckmann S."/>
            <person name="Bunk B."/>
            <person name="Jeske O."/>
            <person name="Meyerdierks A."/>
            <person name="Storesund J.E."/>
            <person name="Kallscheuer N."/>
            <person name="Luecker S."/>
            <person name="Lage O.M."/>
            <person name="Pohl T."/>
            <person name="Merkel B.J."/>
            <person name="Hornburger P."/>
            <person name="Mueller R.-W."/>
            <person name="Bruemmer F."/>
            <person name="Labrenz M."/>
            <person name="Spormann A.M."/>
            <person name="Op Den Camp H."/>
            <person name="Overmann J."/>
            <person name="Amann R."/>
            <person name="Jetten M.S.M."/>
            <person name="Mascher T."/>
            <person name="Medema M.H."/>
            <person name="Devos D.P."/>
            <person name="Kaster A.-K."/>
            <person name="Ovreas L."/>
            <person name="Rohde M."/>
            <person name="Galperin M.Y."/>
            <person name="Jogler C."/>
        </authorList>
    </citation>
    <scope>NUCLEOTIDE SEQUENCE [LARGE SCALE GENOMIC DNA]</scope>
    <source>
        <strain evidence="4 5">CA54</strain>
    </source>
</reference>
<keyword evidence="2" id="KW-0472">Membrane</keyword>
<dbReference type="RefSeq" id="WP_146370649.1">
    <property type="nucleotide sequence ID" value="NZ_SJPP01000001.1"/>
</dbReference>
<dbReference type="Pfam" id="PF02321">
    <property type="entry name" value="OEP"/>
    <property type="match status" value="2"/>
</dbReference>
<evidence type="ECO:0000256" key="2">
    <source>
        <dbReference type="RuleBase" id="RU362097"/>
    </source>
</evidence>
<dbReference type="NCBIfam" id="TIGR01845">
    <property type="entry name" value="outer_NodT"/>
    <property type="match status" value="1"/>
</dbReference>
<name>A0A5C6BMQ8_9PLAN</name>
<evidence type="ECO:0000256" key="1">
    <source>
        <dbReference type="ARBA" id="ARBA00007613"/>
    </source>
</evidence>
<proteinExistence type="inferred from homology"/>
<dbReference type="EMBL" id="SJPP01000001">
    <property type="protein sequence ID" value="TWU13305.1"/>
    <property type="molecule type" value="Genomic_DNA"/>
</dbReference>
<dbReference type="GO" id="GO:0005886">
    <property type="term" value="C:plasma membrane"/>
    <property type="evidence" value="ECO:0007669"/>
    <property type="project" value="UniProtKB-SubCell"/>
</dbReference>
<dbReference type="AlphaFoldDB" id="A0A5C6BMQ8"/>
<comment type="similarity">
    <text evidence="1 2">Belongs to the outer membrane factor (OMF) (TC 1.B.17) family.</text>
</comment>
<evidence type="ECO:0000256" key="3">
    <source>
        <dbReference type="SAM" id="MobiDB-lite"/>
    </source>
</evidence>
<keyword evidence="2" id="KW-0564">Palmitate</keyword>
<evidence type="ECO:0000313" key="5">
    <source>
        <dbReference type="Proteomes" id="UP000320735"/>
    </source>
</evidence>
<dbReference type="OrthoDB" id="9783163at2"/>
<keyword evidence="2" id="KW-0812">Transmembrane</keyword>
<evidence type="ECO:0000313" key="4">
    <source>
        <dbReference type="EMBL" id="TWU13305.1"/>
    </source>
</evidence>
<protein>
    <submittedName>
        <fullName evidence="4">Outer membrane protein OprM</fullName>
    </submittedName>
</protein>
<dbReference type="PANTHER" id="PTHR30203">
    <property type="entry name" value="OUTER MEMBRANE CATION EFFLUX PROTEIN"/>
    <property type="match status" value="1"/>
</dbReference>
<feature type="region of interest" description="Disordered" evidence="3">
    <location>
        <begin position="1"/>
        <end position="29"/>
    </location>
</feature>
<feature type="compositionally biased region" description="Basic residues" evidence="3">
    <location>
        <begin position="1"/>
        <end position="13"/>
    </location>
</feature>
<accession>A0A5C6BMQ8</accession>
<gene>
    <name evidence="4" type="primary">oprM_1</name>
    <name evidence="4" type="ORF">CA54_21380</name>
</gene>
<dbReference type="Gene3D" id="2.20.200.10">
    <property type="entry name" value="Outer membrane efflux proteins (OEP)"/>
    <property type="match status" value="1"/>
</dbReference>
<keyword evidence="5" id="KW-1185">Reference proteome</keyword>
<dbReference type="InterPro" id="IPR010131">
    <property type="entry name" value="MdtP/NodT-like"/>
</dbReference>
<dbReference type="InterPro" id="IPR003423">
    <property type="entry name" value="OMP_efflux"/>
</dbReference>
<organism evidence="4 5">
    <name type="scientific">Symmachiella macrocystis</name>
    <dbReference type="NCBI Taxonomy" id="2527985"/>
    <lineage>
        <taxon>Bacteria</taxon>
        <taxon>Pseudomonadati</taxon>
        <taxon>Planctomycetota</taxon>
        <taxon>Planctomycetia</taxon>
        <taxon>Planctomycetales</taxon>
        <taxon>Planctomycetaceae</taxon>
        <taxon>Symmachiella</taxon>
    </lineage>
</organism>
<dbReference type="Gene3D" id="1.20.1600.10">
    <property type="entry name" value="Outer membrane efflux proteins (OEP)"/>
    <property type="match status" value="1"/>
</dbReference>
<sequence length="560" mass="61778">MSTQHKPKQMPRNHRSDLPQTAGQIQKSSKSVHVGRTLRLALLCLCCGCTPLGEYIRNGFEVGPDYKRPPAPVATHWIDAHDERVSSNATDDSAWWTVFNDPVLNGLIHTAYEQNLTVREAGFRVLRSRARLGIAIGEFFPQTQVMEGSYQREGVSLGVANRFATPERWFSQWNYGFGLAWELDFWGRFRRAIEASESVLDASVEHYDAAIVTLVGDVATSYVQIRTIQEQIALAEQSLKLQKQSLEIATAKYEGGETTEVDVYQGQSDVSSTEALIEQLQIDLRQATNQLCILMGMPPTDLSQLLGEGPIPTAPEQVVVGIPADLIHRRPDVRRAERLTAAQSEEIGIAETDFYPQISLNGTLGWSAEHVGDALDREAFLGSIGPSFQWAILNYGRIANNVRVQDARFQELIANYQNTVLNAGAEVENGLVSFLRSKNQAEDAARAVSAETAAFHEAFAQYKGGLTDYNRVVVIQERLVTRQQSLADAQGAIAQGLIQVYRSLGGGWQIRLQSEAEFVMPIETPVPAVPPTPAPVEDDLTRDDPPSLEEPGLAVIPQSE</sequence>
<dbReference type="GO" id="GO:0015562">
    <property type="term" value="F:efflux transmembrane transporter activity"/>
    <property type="evidence" value="ECO:0007669"/>
    <property type="project" value="InterPro"/>
</dbReference>
<dbReference type="Proteomes" id="UP000320735">
    <property type="component" value="Unassembled WGS sequence"/>
</dbReference>
<comment type="subcellular location">
    <subcellularLocation>
        <location evidence="2">Cell membrane</location>
        <topology evidence="2">Lipid-anchor</topology>
    </subcellularLocation>
</comment>
<dbReference type="SUPFAM" id="SSF56954">
    <property type="entry name" value="Outer membrane efflux proteins (OEP)"/>
    <property type="match status" value="1"/>
</dbReference>
<comment type="caution">
    <text evidence="4">The sequence shown here is derived from an EMBL/GenBank/DDBJ whole genome shotgun (WGS) entry which is preliminary data.</text>
</comment>
<keyword evidence="2" id="KW-1134">Transmembrane beta strand</keyword>
<feature type="compositionally biased region" description="Polar residues" evidence="3">
    <location>
        <begin position="18"/>
        <end position="29"/>
    </location>
</feature>
<keyword evidence="2" id="KW-0449">Lipoprotein</keyword>
<feature type="region of interest" description="Disordered" evidence="3">
    <location>
        <begin position="525"/>
        <end position="560"/>
    </location>
</feature>